<feature type="compositionally biased region" description="Basic residues" evidence="1">
    <location>
        <begin position="48"/>
        <end position="60"/>
    </location>
</feature>
<name>A0ABZ1I868_9PSEU</name>
<feature type="compositionally biased region" description="Polar residues" evidence="1">
    <location>
        <begin position="13"/>
        <end position="22"/>
    </location>
</feature>
<organism evidence="2 3">
    <name type="scientific">Amycolatopsis rhabdoformis</name>
    <dbReference type="NCBI Taxonomy" id="1448059"/>
    <lineage>
        <taxon>Bacteria</taxon>
        <taxon>Bacillati</taxon>
        <taxon>Actinomycetota</taxon>
        <taxon>Actinomycetes</taxon>
        <taxon>Pseudonocardiales</taxon>
        <taxon>Pseudonocardiaceae</taxon>
        <taxon>Amycolatopsis</taxon>
    </lineage>
</organism>
<dbReference type="RefSeq" id="WP_326568974.1">
    <property type="nucleotide sequence ID" value="NZ_CP142149.1"/>
</dbReference>
<proteinExistence type="predicted"/>
<accession>A0ABZ1I868</accession>
<protein>
    <recommendedName>
        <fullName evidence="4">Symplekin/Pta1 N-terminal domain-containing protein</fullName>
    </recommendedName>
</protein>
<evidence type="ECO:0000313" key="2">
    <source>
        <dbReference type="EMBL" id="WSE30017.1"/>
    </source>
</evidence>
<evidence type="ECO:0000256" key="1">
    <source>
        <dbReference type="SAM" id="MobiDB-lite"/>
    </source>
</evidence>
<dbReference type="EMBL" id="CP142149">
    <property type="protein sequence ID" value="WSE30017.1"/>
    <property type="molecule type" value="Genomic_DNA"/>
</dbReference>
<dbReference type="Proteomes" id="UP001330812">
    <property type="component" value="Chromosome"/>
</dbReference>
<feature type="compositionally biased region" description="Basic and acidic residues" evidence="1">
    <location>
        <begin position="68"/>
        <end position="94"/>
    </location>
</feature>
<keyword evidence="3" id="KW-1185">Reference proteome</keyword>
<reference evidence="2 3" key="1">
    <citation type="journal article" date="2015" name="Int. J. Syst. Evol. Microbiol.">
        <title>Amycolatopsis rhabdoformis sp. nov., an actinomycete isolated from a tropical forest soil.</title>
        <authorList>
            <person name="Souza W.R."/>
            <person name="Silva R.E."/>
            <person name="Goodfellow M."/>
            <person name="Busarakam K."/>
            <person name="Figueiro F.S."/>
            <person name="Ferreira D."/>
            <person name="Rodrigues-Filho E."/>
            <person name="Moraes L.A.B."/>
            <person name="Zucchi T.D."/>
        </authorList>
    </citation>
    <scope>NUCLEOTIDE SEQUENCE [LARGE SCALE GENOMIC DNA]</scope>
    <source>
        <strain evidence="2 3">NCIMB 14900</strain>
    </source>
</reference>
<feature type="region of interest" description="Disordered" evidence="1">
    <location>
        <begin position="1"/>
        <end position="23"/>
    </location>
</feature>
<evidence type="ECO:0008006" key="4">
    <source>
        <dbReference type="Google" id="ProtNLM"/>
    </source>
</evidence>
<gene>
    <name evidence="2" type="ORF">VSH64_45720</name>
</gene>
<feature type="region of interest" description="Disordered" evidence="1">
    <location>
        <begin position="48"/>
        <end position="125"/>
    </location>
</feature>
<sequence length="301" mass="33131">MELRRKADEAWISATQRNNRPLKSTYAEKSAAIDATVAEIIEQLAREHAHHPRVHLRKARREAAGQATEERESAVENESRRTHLETPIERDRPGETPGPPTSTAHHPAPQLRADGGHGQPTAPPRSTVEEIERLGNALTDVVLKDIEKVCGGSLPEPTKVALADHFWCDLLAQFAHVIDEGAKFFDDIPDRVTKLILASRTAPRRLPLEEIVVKTAVKSMWNLLQPLAAPLAVLTGFKKLLPVIRLLAVLICKAPERHEAVVTYCVDPLTKSLTDAVKKRLVKALSSWLPGLMDEVGPAAA</sequence>
<evidence type="ECO:0000313" key="3">
    <source>
        <dbReference type="Proteomes" id="UP001330812"/>
    </source>
</evidence>